<organism evidence="2">
    <name type="scientific">Aspergillus flavus</name>
    <dbReference type="NCBI Taxonomy" id="5059"/>
    <lineage>
        <taxon>Eukaryota</taxon>
        <taxon>Fungi</taxon>
        <taxon>Dikarya</taxon>
        <taxon>Ascomycota</taxon>
        <taxon>Pezizomycotina</taxon>
        <taxon>Eurotiomycetes</taxon>
        <taxon>Eurotiomycetidae</taxon>
        <taxon>Eurotiales</taxon>
        <taxon>Aspergillaceae</taxon>
        <taxon>Aspergillus</taxon>
        <taxon>Aspergillus subgen. Circumdati</taxon>
    </lineage>
</organism>
<proteinExistence type="predicted"/>
<gene>
    <name evidence="2" type="ORF">BDV35DRAFT_228635</name>
</gene>
<accession>A0A5N6GWQ2</accession>
<keyword evidence="1" id="KW-1133">Transmembrane helix</keyword>
<evidence type="ECO:0000313" key="2">
    <source>
        <dbReference type="EMBL" id="KAB8246395.1"/>
    </source>
</evidence>
<evidence type="ECO:0000256" key="1">
    <source>
        <dbReference type="SAM" id="Phobius"/>
    </source>
</evidence>
<reference evidence="2" key="1">
    <citation type="submission" date="2019-04" db="EMBL/GenBank/DDBJ databases">
        <title>Friends and foes A comparative genomics study of 23 Aspergillus species from section Flavi.</title>
        <authorList>
            <consortium name="DOE Joint Genome Institute"/>
            <person name="Kjaerbolling I."/>
            <person name="Vesth T."/>
            <person name="Frisvad J.C."/>
            <person name="Nybo J.L."/>
            <person name="Theobald S."/>
            <person name="Kildgaard S."/>
            <person name="Isbrandt T."/>
            <person name="Kuo A."/>
            <person name="Sato A."/>
            <person name="Lyhne E.K."/>
            <person name="Kogle M.E."/>
            <person name="Wiebenga A."/>
            <person name="Kun R.S."/>
            <person name="Lubbers R.J."/>
            <person name="Makela M.R."/>
            <person name="Barry K."/>
            <person name="Chovatia M."/>
            <person name="Clum A."/>
            <person name="Daum C."/>
            <person name="Haridas S."/>
            <person name="He G."/>
            <person name="LaButti K."/>
            <person name="Lipzen A."/>
            <person name="Mondo S."/>
            <person name="Riley R."/>
            <person name="Salamov A."/>
            <person name="Simmons B.A."/>
            <person name="Magnuson J.K."/>
            <person name="Henrissat B."/>
            <person name="Mortensen U.H."/>
            <person name="Larsen T.O."/>
            <person name="Devries R.P."/>
            <person name="Grigoriev I.V."/>
            <person name="Machida M."/>
            <person name="Baker S.E."/>
            <person name="Andersen M.R."/>
        </authorList>
    </citation>
    <scope>NUCLEOTIDE SEQUENCE [LARGE SCALE GENOMIC DNA]</scope>
    <source>
        <strain evidence="2">CBS 121.62</strain>
    </source>
</reference>
<name>A0A5N6GWQ2_ASPFL</name>
<dbReference type="AlphaFoldDB" id="A0A5N6GWQ2"/>
<protein>
    <submittedName>
        <fullName evidence="2">Uncharacterized protein</fullName>
    </submittedName>
</protein>
<dbReference type="EMBL" id="ML734600">
    <property type="protein sequence ID" value="KAB8246395.1"/>
    <property type="molecule type" value="Genomic_DNA"/>
</dbReference>
<keyword evidence="1" id="KW-0472">Membrane</keyword>
<dbReference type="Proteomes" id="UP000325434">
    <property type="component" value="Unassembled WGS sequence"/>
</dbReference>
<keyword evidence="1" id="KW-0812">Transmembrane</keyword>
<feature type="transmembrane region" description="Helical" evidence="1">
    <location>
        <begin position="63"/>
        <end position="82"/>
    </location>
</feature>
<feature type="transmembrane region" description="Helical" evidence="1">
    <location>
        <begin position="27"/>
        <end position="51"/>
    </location>
</feature>
<sequence length="83" mass="9634">MVPTTRQTCLSILVTPMASRIFITYEWLILLYISGTIIVFILFYLSAFHFITLHCIASHFIPLCLKLSPFIFTFVLLFFSSIH</sequence>